<dbReference type="Pfam" id="PF08888">
    <property type="entry name" value="HopJ"/>
    <property type="match status" value="1"/>
</dbReference>
<gene>
    <name evidence="1" type="ORF">NCTC11343_03848</name>
</gene>
<sequence>MTTTELLNKSKGSELQFQEVLAHIADQYSYSPSAFQNGTLKNSKEENQGSAKVFYFAQLNNLSQEDTLRLFAEHYQNVLDNPDGDGHQNIRQFRTNGWDGILFEEEVLVKK</sequence>
<dbReference type="GeneID" id="97182359"/>
<dbReference type="InterPro" id="IPR038604">
    <property type="entry name" value="HopJ_sf"/>
</dbReference>
<accession>A0A2X2JVN9</accession>
<name>A0A2X2JVN9_SPHMU</name>
<dbReference type="RefSeq" id="WP_112375530.1">
    <property type="nucleotide sequence ID" value="NZ_CP069793.1"/>
</dbReference>
<dbReference type="Proteomes" id="UP000251241">
    <property type="component" value="Unassembled WGS sequence"/>
</dbReference>
<evidence type="ECO:0000313" key="1">
    <source>
        <dbReference type="EMBL" id="SPZ91805.1"/>
    </source>
</evidence>
<dbReference type="AlphaFoldDB" id="A0A2X2JVN9"/>
<dbReference type="Gene3D" id="3.20.160.10">
    <property type="entry name" value="vpa0580 domain like"/>
    <property type="match status" value="1"/>
</dbReference>
<proteinExistence type="predicted"/>
<dbReference type="InterPro" id="IPR014984">
    <property type="entry name" value="HopJ"/>
</dbReference>
<protein>
    <submittedName>
        <fullName evidence="1">HopJ type III effector protein</fullName>
    </submittedName>
</protein>
<evidence type="ECO:0000313" key="2">
    <source>
        <dbReference type="Proteomes" id="UP000251241"/>
    </source>
</evidence>
<organism evidence="1 2">
    <name type="scientific">Sphingobacterium multivorum</name>
    <dbReference type="NCBI Taxonomy" id="28454"/>
    <lineage>
        <taxon>Bacteria</taxon>
        <taxon>Pseudomonadati</taxon>
        <taxon>Bacteroidota</taxon>
        <taxon>Sphingobacteriia</taxon>
        <taxon>Sphingobacteriales</taxon>
        <taxon>Sphingobacteriaceae</taxon>
        <taxon>Sphingobacterium</taxon>
    </lineage>
</organism>
<dbReference type="EMBL" id="UAUU01000011">
    <property type="protein sequence ID" value="SPZ91805.1"/>
    <property type="molecule type" value="Genomic_DNA"/>
</dbReference>
<reference evidence="1 2" key="1">
    <citation type="submission" date="2018-06" db="EMBL/GenBank/DDBJ databases">
        <authorList>
            <consortium name="Pathogen Informatics"/>
            <person name="Doyle S."/>
        </authorList>
    </citation>
    <scope>NUCLEOTIDE SEQUENCE [LARGE SCALE GENOMIC DNA]</scope>
    <source>
        <strain evidence="1 2">NCTC11343</strain>
    </source>
</reference>